<dbReference type="InterPro" id="IPR027469">
    <property type="entry name" value="Cation_efflux_TMD_sf"/>
</dbReference>
<organism evidence="13 14">
    <name type="scientific">Wickerhamomyces mucosus</name>
    <dbReference type="NCBI Taxonomy" id="1378264"/>
    <lineage>
        <taxon>Eukaryota</taxon>
        <taxon>Fungi</taxon>
        <taxon>Dikarya</taxon>
        <taxon>Ascomycota</taxon>
        <taxon>Saccharomycotina</taxon>
        <taxon>Saccharomycetes</taxon>
        <taxon>Phaffomycetales</taxon>
        <taxon>Wickerhamomycetaceae</taxon>
        <taxon>Wickerhamomyces</taxon>
    </lineage>
</organism>
<keyword evidence="5" id="KW-0410">Iron transport</keyword>
<protein>
    <recommendedName>
        <fullName evidence="12">Cation efflux protein transmembrane domain-containing protein</fullName>
    </recommendedName>
</protein>
<dbReference type="OrthoDB" id="435980at2759"/>
<keyword evidence="14" id="KW-1185">Reference proteome</keyword>
<evidence type="ECO:0000313" key="14">
    <source>
        <dbReference type="Proteomes" id="UP000769528"/>
    </source>
</evidence>
<evidence type="ECO:0000256" key="8">
    <source>
        <dbReference type="ARBA" id="ARBA00023065"/>
    </source>
</evidence>
<accession>A0A9P8PYG1</accession>
<evidence type="ECO:0000256" key="5">
    <source>
        <dbReference type="ARBA" id="ARBA00022496"/>
    </source>
</evidence>
<dbReference type="FunFam" id="1.20.1510.10:FF:000013">
    <property type="entry name" value="Cation efflux family protein"/>
    <property type="match status" value="1"/>
</dbReference>
<comment type="subcellular location">
    <subcellularLocation>
        <location evidence="1">Membrane</location>
        <topology evidence="1">Multi-pass membrane protein</topology>
    </subcellularLocation>
</comment>
<evidence type="ECO:0000259" key="12">
    <source>
        <dbReference type="Pfam" id="PF01545"/>
    </source>
</evidence>
<feature type="region of interest" description="Disordered" evidence="11">
    <location>
        <begin position="50"/>
        <end position="75"/>
    </location>
</feature>
<sequence>MFKNLFISRHYNVLLSTRSNLKPISIASNLININRQFNSTSIKFAKIDNHTSHSHSHSHNSSHSSHSHSHDNELNDHDHVHLRESETEQNDSYSFGKLLSNHDHDHSHGPNKLLILDRKQFWNNPGVRITWIGLLINVGMALGKFIGGIVFHSQALIADSVHATSDLVSDFLTMGTVGLAARGPNNEFPYGYGKVETVGSLAVSSILALAGLSIGWASLISIVGPIIPHTIVDTLNAYHIHILSASHGGHSHGGAATAADLTNVNAAWIAGASIVAKEWIFKETSKIAQQTNSKVLLANAWHHRVDSLTSLVALVTITSGHFLNITSLDAVGGLLVSGLIIKAGFNGIKLAINELIDRSIPIDDERYLSIKNELNEILIEMLSNNNSRKNYEIHRLILLTSGPNLHAKLILKVPLQRWNNVLDINEFEIVSQHVKNKLIDKIDNLRNVTIEFIGEKEELKQEEIKS</sequence>
<keyword evidence="3" id="KW-0409">Iron storage</keyword>
<evidence type="ECO:0000256" key="3">
    <source>
        <dbReference type="ARBA" id="ARBA00022434"/>
    </source>
</evidence>
<dbReference type="InterPro" id="IPR002524">
    <property type="entry name" value="Cation_efflux"/>
</dbReference>
<reference evidence="13" key="1">
    <citation type="journal article" date="2021" name="Open Biol.">
        <title>Shared evolutionary footprints suggest mitochondrial oxidative damage underlies multiple complex I losses in fungi.</title>
        <authorList>
            <person name="Schikora-Tamarit M.A."/>
            <person name="Marcet-Houben M."/>
            <person name="Nosek J."/>
            <person name="Gabaldon T."/>
        </authorList>
    </citation>
    <scope>NUCLEOTIDE SEQUENCE</scope>
    <source>
        <strain evidence="13">CBS6341</strain>
    </source>
</reference>
<dbReference type="PANTHER" id="PTHR43840:SF15">
    <property type="entry name" value="MITOCHONDRIAL METAL TRANSPORTER 1-RELATED"/>
    <property type="match status" value="1"/>
</dbReference>
<dbReference type="Pfam" id="PF01545">
    <property type="entry name" value="Cation_efflux"/>
    <property type="match status" value="1"/>
</dbReference>
<dbReference type="InterPro" id="IPR050291">
    <property type="entry name" value="CDF_Transporter"/>
</dbReference>
<keyword evidence="9" id="KW-0472">Membrane</keyword>
<dbReference type="GO" id="GO:0008324">
    <property type="term" value="F:monoatomic cation transmembrane transporter activity"/>
    <property type="evidence" value="ECO:0007669"/>
    <property type="project" value="InterPro"/>
</dbReference>
<evidence type="ECO:0000256" key="9">
    <source>
        <dbReference type="ARBA" id="ARBA00023136"/>
    </source>
</evidence>
<keyword evidence="4" id="KW-0813">Transport</keyword>
<dbReference type="SUPFAM" id="SSF161111">
    <property type="entry name" value="Cation efflux protein transmembrane domain-like"/>
    <property type="match status" value="1"/>
</dbReference>
<reference evidence="13" key="2">
    <citation type="submission" date="2021-01" db="EMBL/GenBank/DDBJ databases">
        <authorList>
            <person name="Schikora-Tamarit M.A."/>
        </authorList>
    </citation>
    <scope>NUCLEOTIDE SEQUENCE</scope>
    <source>
        <strain evidence="13">CBS6341</strain>
    </source>
</reference>
<evidence type="ECO:0000256" key="10">
    <source>
        <dbReference type="ARBA" id="ARBA00055037"/>
    </source>
</evidence>
<dbReference type="EMBL" id="JAEUBF010000039">
    <property type="protein sequence ID" value="KAH3680788.1"/>
    <property type="molecule type" value="Genomic_DNA"/>
</dbReference>
<keyword evidence="3" id="KW-0408">Iron</keyword>
<dbReference type="NCBIfam" id="TIGR01297">
    <property type="entry name" value="CDF"/>
    <property type="match status" value="1"/>
</dbReference>
<evidence type="ECO:0000256" key="6">
    <source>
        <dbReference type="ARBA" id="ARBA00022692"/>
    </source>
</evidence>
<gene>
    <name evidence="13" type="ORF">WICMUC_000139</name>
</gene>
<evidence type="ECO:0000256" key="1">
    <source>
        <dbReference type="ARBA" id="ARBA00004141"/>
    </source>
</evidence>
<comment type="function">
    <text evidence="10">Mitochondrial metal transporter involved in mitochondrial iron accumulation.</text>
</comment>
<dbReference type="AlphaFoldDB" id="A0A9P8PYG1"/>
<dbReference type="PANTHER" id="PTHR43840">
    <property type="entry name" value="MITOCHONDRIAL METAL TRANSPORTER 1-RELATED"/>
    <property type="match status" value="1"/>
</dbReference>
<proteinExistence type="inferred from homology"/>
<feature type="domain" description="Cation efflux protein transmembrane" evidence="12">
    <location>
        <begin position="131"/>
        <end position="355"/>
    </location>
</feature>
<dbReference type="GO" id="GO:0006826">
    <property type="term" value="P:iron ion transport"/>
    <property type="evidence" value="ECO:0007669"/>
    <property type="project" value="UniProtKB-KW"/>
</dbReference>
<keyword evidence="6" id="KW-0812">Transmembrane</keyword>
<name>A0A9P8PYG1_9ASCO</name>
<comment type="caution">
    <text evidence="13">The sequence shown here is derived from an EMBL/GenBank/DDBJ whole genome shotgun (WGS) entry which is preliminary data.</text>
</comment>
<evidence type="ECO:0000256" key="7">
    <source>
        <dbReference type="ARBA" id="ARBA00022989"/>
    </source>
</evidence>
<evidence type="ECO:0000313" key="13">
    <source>
        <dbReference type="EMBL" id="KAH3680788.1"/>
    </source>
</evidence>
<dbReference type="InterPro" id="IPR058533">
    <property type="entry name" value="Cation_efflux_TM"/>
</dbReference>
<dbReference type="GO" id="GO:0016020">
    <property type="term" value="C:membrane"/>
    <property type="evidence" value="ECO:0007669"/>
    <property type="project" value="UniProtKB-SubCell"/>
</dbReference>
<evidence type="ECO:0000256" key="2">
    <source>
        <dbReference type="ARBA" id="ARBA00008873"/>
    </source>
</evidence>
<keyword evidence="7" id="KW-1133">Transmembrane helix</keyword>
<comment type="similarity">
    <text evidence="2">Belongs to the cation diffusion facilitator (CDF) transporter (TC 2.A.4) family. SLC30A subfamily.</text>
</comment>
<dbReference type="Proteomes" id="UP000769528">
    <property type="component" value="Unassembled WGS sequence"/>
</dbReference>
<keyword evidence="8" id="KW-0406">Ion transport</keyword>
<dbReference type="Gene3D" id="1.20.1510.10">
    <property type="entry name" value="Cation efflux protein transmembrane domain"/>
    <property type="match status" value="1"/>
</dbReference>
<evidence type="ECO:0000256" key="11">
    <source>
        <dbReference type="SAM" id="MobiDB-lite"/>
    </source>
</evidence>
<evidence type="ECO:0000256" key="4">
    <source>
        <dbReference type="ARBA" id="ARBA00022448"/>
    </source>
</evidence>
<dbReference type="GO" id="GO:0006879">
    <property type="term" value="P:intracellular iron ion homeostasis"/>
    <property type="evidence" value="ECO:0007669"/>
    <property type="project" value="UniProtKB-KW"/>
</dbReference>
<dbReference type="GO" id="GO:0005739">
    <property type="term" value="C:mitochondrion"/>
    <property type="evidence" value="ECO:0007669"/>
    <property type="project" value="UniProtKB-ARBA"/>
</dbReference>